<dbReference type="NCBIfam" id="NF006734">
    <property type="entry name" value="PRK09266.1"/>
    <property type="match status" value="1"/>
</dbReference>
<gene>
    <name evidence="1" type="ORF">BAY60_04885</name>
</gene>
<dbReference type="Proteomes" id="UP000249915">
    <property type="component" value="Unassembled WGS sequence"/>
</dbReference>
<dbReference type="AlphaFoldDB" id="A0A2V4B8Y2"/>
<dbReference type="EMBL" id="MASW01000001">
    <property type="protein sequence ID" value="PXY31700.1"/>
    <property type="molecule type" value="Genomic_DNA"/>
</dbReference>
<dbReference type="SUPFAM" id="SSF56752">
    <property type="entry name" value="D-aminoacid aminotransferase-like PLP-dependent enzymes"/>
    <property type="match status" value="1"/>
</dbReference>
<accession>A0A2V4B8Y2</accession>
<sequence length="259" mass="28010">MELNGAPAGTEHLAALALTNYGHFTSMLVEAGRVRGLSLHLRRLAADCRKLFGAGLDSGRVRQYVRRAVEDATEPVVVRVTVYDPCLDLGAIGSDADPHVLVTVRPAPRGTPTPLRLRAVQYRRDLPEVKHVGLFGALAQRRTARRAGYDDVLFVNPDGTISELSTSNIGFVRGGRVFWPRSDHLPGVTSALLDDALDRPGTTEPLTEADLSSMDAAFATNAVSGVRAIASVGDTTWPAQHQALRRLQERYLGVPAEEL</sequence>
<proteinExistence type="predicted"/>
<dbReference type="InterPro" id="IPR001544">
    <property type="entry name" value="Aminotrans_IV"/>
</dbReference>
<evidence type="ECO:0000313" key="1">
    <source>
        <dbReference type="EMBL" id="PXY31700.1"/>
    </source>
</evidence>
<dbReference type="InterPro" id="IPR036038">
    <property type="entry name" value="Aminotransferase-like"/>
</dbReference>
<dbReference type="OrthoDB" id="8912228at2"/>
<name>A0A2V4B8Y2_9PSEU</name>
<reference evidence="1 2" key="1">
    <citation type="submission" date="2016-07" db="EMBL/GenBank/DDBJ databases">
        <title>Draft genome sequence of Prauserella muralis DSM 45305, isolated from a mould-covered wall in an indoor environment.</title>
        <authorList>
            <person name="Ruckert C."/>
            <person name="Albersmeier A."/>
            <person name="Jiang C.-L."/>
            <person name="Jiang Y."/>
            <person name="Kalinowski J."/>
            <person name="Schneider O."/>
            <person name="Winkler A."/>
            <person name="Zotchev S.B."/>
        </authorList>
    </citation>
    <scope>NUCLEOTIDE SEQUENCE [LARGE SCALE GENOMIC DNA]</scope>
    <source>
        <strain evidence="1 2">DSM 45305</strain>
    </source>
</reference>
<dbReference type="InterPro" id="IPR043132">
    <property type="entry name" value="BCAT-like_C"/>
</dbReference>
<keyword evidence="1" id="KW-0032">Aminotransferase</keyword>
<dbReference type="Pfam" id="PF01063">
    <property type="entry name" value="Aminotran_4"/>
    <property type="match status" value="1"/>
</dbReference>
<dbReference type="GO" id="GO:0008483">
    <property type="term" value="F:transaminase activity"/>
    <property type="evidence" value="ECO:0007669"/>
    <property type="project" value="UniProtKB-KW"/>
</dbReference>
<dbReference type="Gene3D" id="3.30.470.10">
    <property type="match status" value="1"/>
</dbReference>
<organism evidence="1 2">
    <name type="scientific">Prauserella muralis</name>
    <dbReference type="NCBI Taxonomy" id="588067"/>
    <lineage>
        <taxon>Bacteria</taxon>
        <taxon>Bacillati</taxon>
        <taxon>Actinomycetota</taxon>
        <taxon>Actinomycetes</taxon>
        <taxon>Pseudonocardiales</taxon>
        <taxon>Pseudonocardiaceae</taxon>
        <taxon>Prauserella</taxon>
    </lineage>
</organism>
<evidence type="ECO:0000313" key="2">
    <source>
        <dbReference type="Proteomes" id="UP000249915"/>
    </source>
</evidence>
<comment type="caution">
    <text evidence="1">The sequence shown here is derived from an EMBL/GenBank/DDBJ whole genome shotgun (WGS) entry which is preliminary data.</text>
</comment>
<dbReference type="RefSeq" id="WP_112279730.1">
    <property type="nucleotide sequence ID" value="NZ_MASW01000001.1"/>
</dbReference>
<keyword evidence="2" id="KW-1185">Reference proteome</keyword>
<dbReference type="Gene3D" id="3.20.10.10">
    <property type="entry name" value="D-amino Acid Aminotransferase, subunit A, domain 2"/>
    <property type="match status" value="1"/>
</dbReference>
<keyword evidence="1" id="KW-0808">Transferase</keyword>
<protein>
    <submittedName>
        <fullName evidence="1">Aminotransferase</fullName>
    </submittedName>
</protein>
<dbReference type="InterPro" id="IPR043131">
    <property type="entry name" value="BCAT-like_N"/>
</dbReference>